<dbReference type="CDD" id="cd04301">
    <property type="entry name" value="NAT_SF"/>
    <property type="match status" value="1"/>
</dbReference>
<dbReference type="AlphaFoldDB" id="A0A4R5W8D7"/>
<comment type="caution">
    <text evidence="2">The sequence shown here is derived from an EMBL/GenBank/DDBJ whole genome shotgun (WGS) entry which is preliminary data.</text>
</comment>
<evidence type="ECO:0000313" key="2">
    <source>
        <dbReference type="EMBL" id="TDK68774.1"/>
    </source>
</evidence>
<evidence type="ECO:0000259" key="1">
    <source>
        <dbReference type="PROSITE" id="PS51186"/>
    </source>
</evidence>
<reference evidence="2 3" key="1">
    <citation type="submission" date="2019-03" db="EMBL/GenBank/DDBJ databases">
        <title>Sapientia aquatica gen. nov., sp. nov., isolated from a crater lake.</title>
        <authorList>
            <person name="Felfoldi T."/>
            <person name="Szabo A."/>
            <person name="Toth E."/>
            <person name="Schumann P."/>
            <person name="Keki Z."/>
            <person name="Marialigeti K."/>
            <person name="Mathe I."/>
        </authorList>
    </citation>
    <scope>NUCLEOTIDE SEQUENCE [LARGE SCALE GENOMIC DNA]</scope>
    <source>
        <strain evidence="2 3">SA-152</strain>
    </source>
</reference>
<dbReference type="SUPFAM" id="SSF55729">
    <property type="entry name" value="Acyl-CoA N-acyltransferases (Nat)"/>
    <property type="match status" value="1"/>
</dbReference>
<name>A0A4R5W8D7_9BURK</name>
<dbReference type="EMBL" id="SMYL01000001">
    <property type="protein sequence ID" value="TDK68774.1"/>
    <property type="molecule type" value="Genomic_DNA"/>
</dbReference>
<dbReference type="InterPro" id="IPR000182">
    <property type="entry name" value="GNAT_dom"/>
</dbReference>
<dbReference type="InterPro" id="IPR016181">
    <property type="entry name" value="Acyl_CoA_acyltransferase"/>
</dbReference>
<dbReference type="PROSITE" id="PS51186">
    <property type="entry name" value="GNAT"/>
    <property type="match status" value="1"/>
</dbReference>
<keyword evidence="3" id="KW-1185">Reference proteome</keyword>
<dbReference type="OrthoDB" id="336415at2"/>
<accession>A0A4R5W8D7</accession>
<gene>
    <name evidence="2" type="ORF">E2I14_02950</name>
</gene>
<dbReference type="Gene3D" id="3.40.630.30">
    <property type="match status" value="1"/>
</dbReference>
<evidence type="ECO:0000313" key="3">
    <source>
        <dbReference type="Proteomes" id="UP000294829"/>
    </source>
</evidence>
<feature type="domain" description="N-acetyltransferase" evidence="1">
    <location>
        <begin position="1"/>
        <end position="145"/>
    </location>
</feature>
<proteinExistence type="predicted"/>
<keyword evidence="2" id="KW-0808">Transferase</keyword>
<dbReference type="GO" id="GO:0016747">
    <property type="term" value="F:acyltransferase activity, transferring groups other than amino-acyl groups"/>
    <property type="evidence" value="ECO:0007669"/>
    <property type="project" value="InterPro"/>
</dbReference>
<dbReference type="Proteomes" id="UP000294829">
    <property type="component" value="Unassembled WGS sequence"/>
</dbReference>
<organism evidence="2 3">
    <name type="scientific">Sapientia aquatica</name>
    <dbReference type="NCBI Taxonomy" id="1549640"/>
    <lineage>
        <taxon>Bacteria</taxon>
        <taxon>Pseudomonadati</taxon>
        <taxon>Pseudomonadota</taxon>
        <taxon>Betaproteobacteria</taxon>
        <taxon>Burkholderiales</taxon>
        <taxon>Oxalobacteraceae</taxon>
        <taxon>Sapientia</taxon>
    </lineage>
</organism>
<dbReference type="Pfam" id="PF00583">
    <property type="entry name" value="Acetyltransf_1"/>
    <property type="match status" value="1"/>
</dbReference>
<protein>
    <submittedName>
        <fullName evidence="2">GNAT family N-acetyltransferase</fullName>
    </submittedName>
</protein>
<sequence length="145" mass="16302">MPLARANSVVTEQKAATFYRGLSTPYNQAGWRKMWLCHGDAGQIIGHIDLRAHSEPTSAKRCLLGMGVQRDLRHIGLGKVLLAHAESWLLKTTSINWIDLQVLSGNLPAIRLYQSSNFVITEEKSDVFQLDGHEFSEINMSKKIR</sequence>